<name>A0A0D9A1D7_9CYAN</name>
<dbReference type="GO" id="GO:0004713">
    <property type="term" value="F:protein tyrosine kinase activity"/>
    <property type="evidence" value="ECO:0007669"/>
    <property type="project" value="TreeGrafter"/>
</dbReference>
<feature type="domain" description="AAA" evidence="3">
    <location>
        <begin position="510"/>
        <end position="662"/>
    </location>
</feature>
<organism evidence="5 6">
    <name type="scientific">Aliterella atlantica CENA595</name>
    <dbReference type="NCBI Taxonomy" id="1618023"/>
    <lineage>
        <taxon>Bacteria</taxon>
        <taxon>Bacillati</taxon>
        <taxon>Cyanobacteriota</taxon>
        <taxon>Cyanophyceae</taxon>
        <taxon>Chroococcidiopsidales</taxon>
        <taxon>Aliterellaceae</taxon>
        <taxon>Aliterella</taxon>
    </lineage>
</organism>
<feature type="coiled-coil region" evidence="1">
    <location>
        <begin position="341"/>
        <end position="392"/>
    </location>
</feature>
<feature type="coiled-coil region" evidence="1">
    <location>
        <begin position="171"/>
        <end position="282"/>
    </location>
</feature>
<dbReference type="Pfam" id="PF13807">
    <property type="entry name" value="GNVR"/>
    <property type="match status" value="1"/>
</dbReference>
<keyword evidence="2" id="KW-0472">Membrane</keyword>
<evidence type="ECO:0000313" key="5">
    <source>
        <dbReference type="EMBL" id="KJH73271.1"/>
    </source>
</evidence>
<evidence type="ECO:0000256" key="1">
    <source>
        <dbReference type="SAM" id="Coils"/>
    </source>
</evidence>
<dbReference type="Gene3D" id="3.40.50.300">
    <property type="entry name" value="P-loop containing nucleotide triphosphate hydrolases"/>
    <property type="match status" value="1"/>
</dbReference>
<dbReference type="RefSeq" id="WP_045052603.1">
    <property type="nucleotide sequence ID" value="NZ_CAWMDP010000017.1"/>
</dbReference>
<keyword evidence="2" id="KW-1133">Transmembrane helix</keyword>
<comment type="caution">
    <text evidence="5">The sequence shown here is derived from an EMBL/GenBank/DDBJ whole genome shotgun (WGS) entry which is preliminary data.</text>
</comment>
<dbReference type="PANTHER" id="PTHR32309:SF13">
    <property type="entry name" value="FERRIC ENTEROBACTIN TRANSPORT PROTEIN FEPE"/>
    <property type="match status" value="1"/>
</dbReference>
<dbReference type="EMBL" id="JYON01000001">
    <property type="protein sequence ID" value="KJH73271.1"/>
    <property type="molecule type" value="Genomic_DNA"/>
</dbReference>
<keyword evidence="2" id="KW-0812">Transmembrane</keyword>
<keyword evidence="1" id="KW-0175">Coiled coil</keyword>
<dbReference type="InterPro" id="IPR050445">
    <property type="entry name" value="Bact_polysacc_biosynth/exp"/>
</dbReference>
<evidence type="ECO:0000259" key="3">
    <source>
        <dbReference type="Pfam" id="PF13614"/>
    </source>
</evidence>
<dbReference type="STRING" id="1618023.UH38_00215"/>
<gene>
    <name evidence="5" type="ORF">UH38_00215</name>
</gene>
<dbReference type="Pfam" id="PF13614">
    <property type="entry name" value="AAA_31"/>
    <property type="match status" value="1"/>
</dbReference>
<evidence type="ECO:0000259" key="4">
    <source>
        <dbReference type="Pfam" id="PF13807"/>
    </source>
</evidence>
<dbReference type="InterPro" id="IPR032807">
    <property type="entry name" value="GNVR"/>
</dbReference>
<evidence type="ECO:0000256" key="2">
    <source>
        <dbReference type="SAM" id="Phobius"/>
    </source>
</evidence>
<dbReference type="InterPro" id="IPR027417">
    <property type="entry name" value="P-loop_NTPase"/>
</dbReference>
<accession>A0A0D9A1D7</accession>
<protein>
    <recommendedName>
        <fullName evidence="7">Lipopolysaccharide biosynthesis protein</fullName>
    </recommendedName>
</protein>
<reference evidence="5 6" key="1">
    <citation type="submission" date="2015-02" db="EMBL/GenBank/DDBJ databases">
        <title>Draft genome of a novel marine cyanobacterium (Chroococcales) isolated from South Atlantic Ocean.</title>
        <authorList>
            <person name="Rigonato J."/>
            <person name="Alvarenga D.O."/>
            <person name="Branco L.H."/>
            <person name="Varani A.M."/>
            <person name="Brandini F.P."/>
            <person name="Fiore M.F."/>
        </authorList>
    </citation>
    <scope>NUCLEOTIDE SEQUENCE [LARGE SCALE GENOMIC DNA]</scope>
    <source>
        <strain evidence="5 6">CENA595</strain>
    </source>
</reference>
<feature type="domain" description="Tyrosine-protein kinase G-rich" evidence="4">
    <location>
        <begin position="374"/>
        <end position="445"/>
    </location>
</feature>
<dbReference type="AlphaFoldDB" id="A0A0D9A1D7"/>
<feature type="transmembrane region" description="Helical" evidence="2">
    <location>
        <begin position="26"/>
        <end position="43"/>
    </location>
</feature>
<keyword evidence="6" id="KW-1185">Reference proteome</keyword>
<dbReference type="SUPFAM" id="SSF52540">
    <property type="entry name" value="P-loop containing nucleoside triphosphate hydrolases"/>
    <property type="match status" value="1"/>
</dbReference>
<evidence type="ECO:0000313" key="6">
    <source>
        <dbReference type="Proteomes" id="UP000032452"/>
    </source>
</evidence>
<dbReference type="InterPro" id="IPR025669">
    <property type="entry name" value="AAA_dom"/>
</dbReference>
<dbReference type="PANTHER" id="PTHR32309">
    <property type="entry name" value="TYROSINE-PROTEIN KINASE"/>
    <property type="match status" value="1"/>
</dbReference>
<sequence>MNTEWSISARPSFAARFLNALNKERWSFLVTLLLLLGVSGVLIRRIPPTYTSSAKLLIEYPRSTEQLTGLDAEAEVGKLDAVGERVNPINNQVALLGSYTVYREALTQLNLSEAEFPYANLTVSNIPTTDVIQVAYEAASPELAAQITQAVVTVYVQENLLSNRKKGSSARKFLETRLPELQKQLEQAQDRLEQFQSQNRFLGTTVETDALTNSLTNLKSQVNAAKVQLAFTEQKAAGLKAQLPNNLEVAVNSAGASQDVGYQQLQTKLLEAETLLAQLQVRLTDENPQVISARQTRDQIKALLQQQSASLSPNSTPSTVKPVDPLRQRLIEQWVGLETERAAQASQLRQLTQQLNQTQALSERLPQLIKQQNQLQTAVEAAQQEYLTFKEKYTTSQIAEQQNISNVRVVEAAEVLPFPTAPNRKLLYAIALVVSTGISLGVVWLLQSRNDTIEGVGELREALPLSVLATVPWSGDGLLAHEDARLEGPLAQSYQLLQAHIRMLPQNIQVIAICSGVSTEGRSSVANNLAAVEALAGQRVLLIDADGRSFERNELNNFKASDRPNKNKEQEAPRYYKSPSNHQVANYDVLSSRDVPPPFLYKEWLAMLEQRRQQYDLIIVDCPPALDSPDATVIASMCDGVLWVVCPQRLGRKGAAACAENLHTWGTRLLGQVVVGVDSQQPPTIVLEDAQAAKPPQLQLLLQQEVER</sequence>
<dbReference type="OrthoDB" id="9775724at2"/>
<evidence type="ECO:0008006" key="7">
    <source>
        <dbReference type="Google" id="ProtNLM"/>
    </source>
</evidence>
<dbReference type="GO" id="GO:0005886">
    <property type="term" value="C:plasma membrane"/>
    <property type="evidence" value="ECO:0007669"/>
    <property type="project" value="TreeGrafter"/>
</dbReference>
<proteinExistence type="predicted"/>
<dbReference type="Proteomes" id="UP000032452">
    <property type="component" value="Unassembled WGS sequence"/>
</dbReference>